<gene>
    <name evidence="1" type="ORF">GB996_04715</name>
</gene>
<dbReference type="RefSeq" id="WP_155586986.1">
    <property type="nucleotide sequence ID" value="NZ_WFKQ01000002.1"/>
</dbReference>
<reference evidence="1 2" key="1">
    <citation type="journal article" date="2019" name="PLoS ONE">
        <title>Pup mortality in New Zealand sea lions (Phocarctos hookeri) at Enderby Island, Auckland Islands, 2013-18.</title>
        <authorList>
            <person name="Michael S.A."/>
            <person name="Hayman D.T.S."/>
            <person name="Gray R."/>
            <person name="Zhang J."/>
            <person name="Rogers L."/>
            <person name="Roe W.D."/>
        </authorList>
    </citation>
    <scope>NUCLEOTIDE SEQUENCE [LARGE SCALE GENOMIC DNA]</scope>
    <source>
        <strain evidence="1 2">SM868</strain>
    </source>
</reference>
<proteinExistence type="predicted"/>
<dbReference type="Proteomes" id="UP000442109">
    <property type="component" value="Unassembled WGS sequence"/>
</dbReference>
<dbReference type="EMBL" id="WFKQ01000002">
    <property type="protein sequence ID" value="MUG32094.1"/>
    <property type="molecule type" value="Genomic_DNA"/>
</dbReference>
<evidence type="ECO:0000313" key="2">
    <source>
        <dbReference type="Proteomes" id="UP000442109"/>
    </source>
</evidence>
<dbReference type="SUPFAM" id="SSF53335">
    <property type="entry name" value="S-adenosyl-L-methionine-dependent methyltransferases"/>
    <property type="match status" value="1"/>
</dbReference>
<protein>
    <recommendedName>
        <fullName evidence="3">Methyltransferase domain-containing protein</fullName>
    </recommendedName>
</protein>
<name>A0A844LZX6_9GAMM</name>
<evidence type="ECO:0000313" key="1">
    <source>
        <dbReference type="EMBL" id="MUG32094.1"/>
    </source>
</evidence>
<dbReference type="AlphaFoldDB" id="A0A844LZX6"/>
<comment type="caution">
    <text evidence="1">The sequence shown here is derived from an EMBL/GenBank/DDBJ whole genome shotgun (WGS) entry which is preliminary data.</text>
</comment>
<sequence>MIIHRLNNNTGNEYELQTFIEQNSIEIYDSLIVESYERLDNQRQAFESFILSKYSLFQVLDYSKQKNKSFLYALLSVSERLGMHSQFEQLYFLAKRKNVELTDRLEAASNFLMNVIEVNDYSKRIDKVLSLLISSYQDQEDSLNEVLATLTHFYLEVYKNFADYNYQAVQNFSSLLLSGLNKEEYDTLNTLEVQSLLRSSFLDYDSGYSRIVNVLDNYLDVKFSSEGFNHSDILVESGTDYAKSLEDIEAECSSLYDLVYERYSSIKDDNIFRSLERGVQVLTYEEQLLAYIYSYGRMHFAKLQAALKCIDKFDSTNIEIIDWGCGQALATISLLEDVKNRSQYLAVNSVTLIEPSELALKRAALHTQKFDKAVRVRTVNKDLDSVTTEDFVTQQQTLKIHLFSNILDIDLFSMSKLIENIKYTFKGNNIFVCVSPYINEYKTQRLDDFVDAFEQYPSFQLIEEKNQKAGEWENRWTRVVRVFSVTIN</sequence>
<evidence type="ECO:0008006" key="3">
    <source>
        <dbReference type="Google" id="ProtNLM"/>
    </source>
</evidence>
<keyword evidence="2" id="KW-1185">Reference proteome</keyword>
<accession>A0A844LZX6</accession>
<dbReference type="InterPro" id="IPR029063">
    <property type="entry name" value="SAM-dependent_MTases_sf"/>
</dbReference>
<dbReference type="Gene3D" id="3.40.50.150">
    <property type="entry name" value="Vaccinia Virus protein VP39"/>
    <property type="match status" value="1"/>
</dbReference>
<dbReference type="OrthoDB" id="6657944at2"/>
<organism evidence="1 2">
    <name type="scientific">Psychrobacter sanguinis</name>
    <dbReference type="NCBI Taxonomy" id="861445"/>
    <lineage>
        <taxon>Bacteria</taxon>
        <taxon>Pseudomonadati</taxon>
        <taxon>Pseudomonadota</taxon>
        <taxon>Gammaproteobacteria</taxon>
        <taxon>Moraxellales</taxon>
        <taxon>Moraxellaceae</taxon>
        <taxon>Psychrobacter</taxon>
    </lineage>
</organism>